<evidence type="ECO:0008006" key="4">
    <source>
        <dbReference type="Google" id="ProtNLM"/>
    </source>
</evidence>
<keyword evidence="3" id="KW-1185">Reference proteome</keyword>
<dbReference type="Gene3D" id="1.25.40.10">
    <property type="entry name" value="Tetratricopeptide repeat domain"/>
    <property type="match status" value="2"/>
</dbReference>
<gene>
    <name evidence="2" type="ORF">CMV30_10790</name>
</gene>
<dbReference type="InterPro" id="IPR011990">
    <property type="entry name" value="TPR-like_helical_dom_sf"/>
</dbReference>
<dbReference type="AlphaFoldDB" id="A0A290QKK9"/>
<dbReference type="RefSeq" id="WP_096056034.1">
    <property type="nucleotide sequence ID" value="NZ_CP023344.1"/>
</dbReference>
<name>A0A290QKK9_9BACT</name>
<evidence type="ECO:0000313" key="2">
    <source>
        <dbReference type="EMBL" id="ATC64402.1"/>
    </source>
</evidence>
<dbReference type="Proteomes" id="UP000217265">
    <property type="component" value="Chromosome"/>
</dbReference>
<keyword evidence="1" id="KW-0812">Transmembrane</keyword>
<dbReference type="OrthoDB" id="186864at2"/>
<dbReference type="KEGG" id="vbh:CMV30_10790"/>
<feature type="transmembrane region" description="Helical" evidence="1">
    <location>
        <begin position="51"/>
        <end position="74"/>
    </location>
</feature>
<protein>
    <recommendedName>
        <fullName evidence="4">Tetratricopeptide repeat protein</fullName>
    </recommendedName>
</protein>
<dbReference type="SUPFAM" id="SSF48452">
    <property type="entry name" value="TPR-like"/>
    <property type="match status" value="1"/>
</dbReference>
<accession>A0A290QKK9</accession>
<reference evidence="2 3" key="1">
    <citation type="submission" date="2017-09" db="EMBL/GenBank/DDBJ databases">
        <title>Complete genome sequence of Verrucomicrobial strain HZ-65, isolated from freshwater.</title>
        <authorList>
            <person name="Choi A."/>
        </authorList>
    </citation>
    <scope>NUCLEOTIDE SEQUENCE [LARGE SCALE GENOMIC DNA]</scope>
    <source>
        <strain evidence="2 3">HZ-65</strain>
    </source>
</reference>
<proteinExistence type="predicted"/>
<evidence type="ECO:0000256" key="1">
    <source>
        <dbReference type="SAM" id="Phobius"/>
    </source>
</evidence>
<keyword evidence="1" id="KW-0472">Membrane</keyword>
<keyword evidence="1" id="KW-1133">Transmembrane helix</keyword>
<sequence>MSKSPEKADASALKQTARDRVREARGWERVVPVFIHRTEEGVQVVVHWRRLLLSVFALGAVSVLGLTLAAWVYVYSYKGVKEVGYLHIALPWRWDEYRVMRGAHYVATAKEMIATAQWRGAYLNLRVGLLKDPANREGRLLLAQFYGMLRRFELAEETLMEGLSYHRTDDAYLQAMLQFLLQQQSDARIVTLTGEVLADAGAGVMRKRIAALYAATAHAYRGSYDRAEDLIAAHQLGETREGRMLVARIEWERGYPELALIKLEQLRAGLPADDEVAGVLAGYYGELGRVDEARRLNLLRQVTSPAAPGPRIAMLKLLAKTGDEVAAKREVEEVMRDFQNDGPALVQLAEYAANNGDIALVRRIYEHCKAADLPWDVVAVLTVEASIVAKQYQDALDLTRELLRENPEWSRRHYTLFNGLQAIALHGLGDHDAARLFMKNFLGQANIRSEQLASVSGRLAAVGAADEARDLLDRAVQDDPLNQAALTKLIELDLKAGRLEELPAAVRKLLTMRKPSPLLLARVREELGRDRWLFLDGRTAALDELSAALAVKP</sequence>
<organism evidence="2 3">
    <name type="scientific">Nibricoccus aquaticus</name>
    <dbReference type="NCBI Taxonomy" id="2576891"/>
    <lineage>
        <taxon>Bacteria</taxon>
        <taxon>Pseudomonadati</taxon>
        <taxon>Verrucomicrobiota</taxon>
        <taxon>Opitutia</taxon>
        <taxon>Opitutales</taxon>
        <taxon>Opitutaceae</taxon>
        <taxon>Nibricoccus</taxon>
    </lineage>
</organism>
<evidence type="ECO:0000313" key="3">
    <source>
        <dbReference type="Proteomes" id="UP000217265"/>
    </source>
</evidence>
<dbReference type="EMBL" id="CP023344">
    <property type="protein sequence ID" value="ATC64402.1"/>
    <property type="molecule type" value="Genomic_DNA"/>
</dbReference>